<feature type="compositionally biased region" description="Basic and acidic residues" evidence="1">
    <location>
        <begin position="304"/>
        <end position="314"/>
    </location>
</feature>
<dbReference type="CDD" id="cd00118">
    <property type="entry name" value="LysM"/>
    <property type="match status" value="1"/>
</dbReference>
<feature type="compositionally biased region" description="Low complexity" evidence="1">
    <location>
        <begin position="342"/>
        <end position="353"/>
    </location>
</feature>
<name>A0A166UIH8_9AGAM</name>
<proteinExistence type="predicted"/>
<organism evidence="2 3">
    <name type="scientific">Athelia psychrophila</name>
    <dbReference type="NCBI Taxonomy" id="1759441"/>
    <lineage>
        <taxon>Eukaryota</taxon>
        <taxon>Fungi</taxon>
        <taxon>Dikarya</taxon>
        <taxon>Basidiomycota</taxon>
        <taxon>Agaricomycotina</taxon>
        <taxon>Agaricomycetes</taxon>
        <taxon>Agaricomycetidae</taxon>
        <taxon>Atheliales</taxon>
        <taxon>Atheliaceae</taxon>
        <taxon>Athelia</taxon>
    </lineage>
</organism>
<dbReference type="Gene3D" id="3.10.350.10">
    <property type="entry name" value="LysM domain"/>
    <property type="match status" value="1"/>
</dbReference>
<dbReference type="EMBL" id="KV417488">
    <property type="protein sequence ID" value="KZP31721.1"/>
    <property type="molecule type" value="Genomic_DNA"/>
</dbReference>
<reference evidence="2 3" key="1">
    <citation type="journal article" date="2016" name="Mol. Biol. Evol.">
        <title>Comparative Genomics of Early-Diverging Mushroom-Forming Fungi Provides Insights into the Origins of Lignocellulose Decay Capabilities.</title>
        <authorList>
            <person name="Nagy L.G."/>
            <person name="Riley R."/>
            <person name="Tritt A."/>
            <person name="Adam C."/>
            <person name="Daum C."/>
            <person name="Floudas D."/>
            <person name="Sun H."/>
            <person name="Yadav J.S."/>
            <person name="Pangilinan J."/>
            <person name="Larsson K.H."/>
            <person name="Matsuura K."/>
            <person name="Barry K."/>
            <person name="Labutti K."/>
            <person name="Kuo R."/>
            <person name="Ohm R.A."/>
            <person name="Bhattacharya S.S."/>
            <person name="Shirouzu T."/>
            <person name="Yoshinaga Y."/>
            <person name="Martin F.M."/>
            <person name="Grigoriev I.V."/>
            <person name="Hibbett D.S."/>
        </authorList>
    </citation>
    <scope>NUCLEOTIDE SEQUENCE [LARGE SCALE GENOMIC DNA]</scope>
    <source>
        <strain evidence="2 3">CBS 109695</strain>
    </source>
</reference>
<feature type="region of interest" description="Disordered" evidence="1">
    <location>
        <begin position="224"/>
        <end position="246"/>
    </location>
</feature>
<evidence type="ECO:0000313" key="3">
    <source>
        <dbReference type="Proteomes" id="UP000076532"/>
    </source>
</evidence>
<dbReference type="InterPro" id="IPR036779">
    <property type="entry name" value="LysM_dom_sf"/>
</dbReference>
<evidence type="ECO:0000256" key="1">
    <source>
        <dbReference type="SAM" id="MobiDB-lite"/>
    </source>
</evidence>
<evidence type="ECO:0000313" key="2">
    <source>
        <dbReference type="EMBL" id="KZP31721.1"/>
    </source>
</evidence>
<accession>A0A166UIH8</accession>
<feature type="region of interest" description="Disordered" evidence="1">
    <location>
        <begin position="279"/>
        <end position="361"/>
    </location>
</feature>
<dbReference type="InterPro" id="IPR018392">
    <property type="entry name" value="LysM"/>
</dbReference>
<sequence>MSHRPVKTGLDRTTTLCLACSSSLPPLKAGAEHSLFVTNCCRRPICPSCIASNPRLARYDPCLACLGGVGAIFAGSSKGKGPLLGPSKHVNVDGAVRDEDTFVLGDDEDDEESGDEAEEQGPPPAYASSLPEGDPVSATDPAPAPSIHGSDGASLKSTGISTSDPYKYYIRPNDNLQGIALRFSVAGRELCRLNNLPPSALSTTPHILHTRAFITLPPSARFPGDAQNVSSAAQAKERERERRLARERAEKRVQTLTKEVDWRVAKAYVALADAHDTDADSLMEGNKEGEEVGEKKRSPGKGKSALESRAVDRYMDDEEWEERERREGRHAVIAPFPYFGNGSTATAGSSSSSKSFWRWKA</sequence>
<feature type="compositionally biased region" description="Basic and acidic residues" evidence="1">
    <location>
        <begin position="285"/>
        <end position="297"/>
    </location>
</feature>
<dbReference type="AlphaFoldDB" id="A0A166UIH8"/>
<protein>
    <submittedName>
        <fullName evidence="2">Uncharacterized protein</fullName>
    </submittedName>
</protein>
<feature type="compositionally biased region" description="Basic and acidic residues" evidence="1">
    <location>
        <begin position="235"/>
        <end position="246"/>
    </location>
</feature>
<feature type="region of interest" description="Disordered" evidence="1">
    <location>
        <begin position="83"/>
        <end position="158"/>
    </location>
</feature>
<dbReference type="Proteomes" id="UP000076532">
    <property type="component" value="Unassembled WGS sequence"/>
</dbReference>
<dbReference type="OrthoDB" id="2107166at2759"/>
<feature type="compositionally biased region" description="Acidic residues" evidence="1">
    <location>
        <begin position="105"/>
        <end position="119"/>
    </location>
</feature>
<gene>
    <name evidence="2" type="ORF">FIBSPDRAFT_944792</name>
</gene>
<keyword evidence="3" id="KW-1185">Reference proteome</keyword>